<keyword evidence="7" id="KW-1185">Reference proteome</keyword>
<reference evidence="6 7" key="2">
    <citation type="submission" date="2014-03" db="EMBL/GenBank/DDBJ databases">
        <title>The Genome Sequence of Anncaliia algerae insect isolate PRA339.</title>
        <authorList>
            <consortium name="The Broad Institute Genome Sequencing Platform"/>
            <consortium name="The Broad Institute Genome Sequencing Center for Infectious Disease"/>
            <person name="Cuomo C."/>
            <person name="Becnel J."/>
            <person name="Sanscrainte N."/>
            <person name="Walker B."/>
            <person name="Young S.K."/>
            <person name="Zeng Q."/>
            <person name="Gargeya S."/>
            <person name="Fitzgerald M."/>
            <person name="Haas B."/>
            <person name="Abouelleil A."/>
            <person name="Alvarado L."/>
            <person name="Arachchi H.M."/>
            <person name="Berlin A.M."/>
            <person name="Chapman S.B."/>
            <person name="Dewar J."/>
            <person name="Goldberg J."/>
            <person name="Griggs A."/>
            <person name="Gujja S."/>
            <person name="Hansen M."/>
            <person name="Howarth C."/>
            <person name="Imamovic A."/>
            <person name="Larimer J."/>
            <person name="McCowan C."/>
            <person name="Murphy C."/>
            <person name="Neiman D."/>
            <person name="Pearson M."/>
            <person name="Priest M."/>
            <person name="Roberts A."/>
            <person name="Saif S."/>
            <person name="Shea T."/>
            <person name="Sisk P."/>
            <person name="Sykes S."/>
            <person name="Wortman J."/>
            <person name="Nusbaum C."/>
            <person name="Birren B."/>
        </authorList>
    </citation>
    <scope>NUCLEOTIDE SEQUENCE [LARGE SCALE GENOMIC DNA]</scope>
    <source>
        <strain evidence="6 7">PRA339</strain>
    </source>
</reference>
<keyword evidence="3" id="KW-0547">Nucleotide-binding</keyword>
<proteinExistence type="predicted"/>
<accession>A0A059EYM2</accession>
<evidence type="ECO:0000256" key="2">
    <source>
        <dbReference type="ARBA" id="ARBA00011381"/>
    </source>
</evidence>
<gene>
    <name evidence="6" type="ORF">H312_02789</name>
</gene>
<evidence type="ECO:0000256" key="1">
    <source>
        <dbReference type="ARBA" id="ARBA00002912"/>
    </source>
</evidence>
<reference evidence="7" key="1">
    <citation type="submission" date="2013-02" db="EMBL/GenBank/DDBJ databases">
        <authorList>
            <consortium name="The Broad Institute Genome Sequencing Platform"/>
            <person name="Cuomo C."/>
            <person name="Becnel J."/>
            <person name="Sanscrainte N."/>
            <person name="Walker B."/>
            <person name="Young S.K."/>
            <person name="Zeng Q."/>
            <person name="Gargeya S."/>
            <person name="Fitzgerald M."/>
            <person name="Haas B."/>
            <person name="Abouelleil A."/>
            <person name="Alvarado L."/>
            <person name="Arachchi H.M."/>
            <person name="Berlin A.M."/>
            <person name="Chapman S.B."/>
            <person name="Dewar J."/>
            <person name="Goldberg J."/>
            <person name="Griggs A."/>
            <person name="Gujja S."/>
            <person name="Hansen M."/>
            <person name="Howarth C."/>
            <person name="Imamovic A."/>
            <person name="Larimer J."/>
            <person name="McCowan C."/>
            <person name="Murphy C."/>
            <person name="Neiman D."/>
            <person name="Pearson M."/>
            <person name="Priest M."/>
            <person name="Roberts A."/>
            <person name="Saif S."/>
            <person name="Shea T."/>
            <person name="Sisk P."/>
            <person name="Sykes S."/>
            <person name="Wortman J."/>
            <person name="Nusbaum C."/>
            <person name="Birren B."/>
        </authorList>
    </citation>
    <scope>NUCLEOTIDE SEQUENCE [LARGE SCALE GENOMIC DNA]</scope>
    <source>
        <strain evidence="7">PRA339</strain>
    </source>
</reference>
<dbReference type="Pfam" id="PF00118">
    <property type="entry name" value="Cpn60_TCP1"/>
    <property type="match status" value="1"/>
</dbReference>
<dbReference type="HOGENOM" id="CLU_676093_0_0_1"/>
<dbReference type="InterPro" id="IPR017998">
    <property type="entry name" value="Chaperone_TCP-1"/>
</dbReference>
<dbReference type="InterPro" id="IPR027410">
    <property type="entry name" value="TCP-1-like_intermed_sf"/>
</dbReference>
<dbReference type="InterPro" id="IPR002423">
    <property type="entry name" value="Cpn60/GroEL/TCP-1"/>
</dbReference>
<sequence length="407" mass="46971">MDFNTTPLSSLINTSTKHTVSLSNHIISILDSLSTITENKKLVLDKYNKIFITEDPKKLPINHPITQQILYSLERIQKTGDEGRNFIYILKKILKLVNEYQTNDIIKALKNVFATKKIVPLPKKEVSFLENLANESLAMLNSEVSQDKKIKIVKINSGILKDSFSVKGFVINKLPIKHKKIRNLSCLLLNGNLELDNPENKSILQFSTPDDLLNYSTNEEKMLDLLIESIKDVGFIFVNGSINKRVLETYEGVIYKLSSKYDLMDLQKISNGYIYNSTTSFLDKEIRTGTFKSASINDDYSIFESDSEMVSIVLKDSLEFDLEEHERKIKLILSHKKESNTYEFIHSTTLERKIKDIISVKVDKNVYDKYIEEINFIISTLFKTQDYLITKEEVVKPKENKHWDECD</sequence>
<protein>
    <submittedName>
        <fullName evidence="6">Uncharacterized protein</fullName>
    </submittedName>
</protein>
<dbReference type="Proteomes" id="UP000030655">
    <property type="component" value="Unassembled WGS sequence"/>
</dbReference>
<dbReference type="STRING" id="1288291.A0A059EYM2"/>
<dbReference type="GO" id="GO:0005524">
    <property type="term" value="F:ATP binding"/>
    <property type="evidence" value="ECO:0007669"/>
    <property type="project" value="UniProtKB-KW"/>
</dbReference>
<evidence type="ECO:0000313" key="7">
    <source>
        <dbReference type="Proteomes" id="UP000030655"/>
    </source>
</evidence>
<dbReference type="GO" id="GO:0140662">
    <property type="term" value="F:ATP-dependent protein folding chaperone"/>
    <property type="evidence" value="ECO:0007669"/>
    <property type="project" value="InterPro"/>
</dbReference>
<comment type="subunit">
    <text evidence="2">Component of the T-complex protein 1 (TCP1) complex.</text>
</comment>
<dbReference type="EMBL" id="KK365227">
    <property type="protein sequence ID" value="KCZ79826.1"/>
    <property type="molecule type" value="Genomic_DNA"/>
</dbReference>
<dbReference type="SUPFAM" id="SSF52029">
    <property type="entry name" value="GroEL apical domain-like"/>
    <property type="match status" value="1"/>
</dbReference>
<evidence type="ECO:0000313" key="6">
    <source>
        <dbReference type="EMBL" id="KCZ79826.1"/>
    </source>
</evidence>
<dbReference type="Gene3D" id="3.50.7.10">
    <property type="entry name" value="GroEL"/>
    <property type="match status" value="1"/>
</dbReference>
<evidence type="ECO:0000256" key="5">
    <source>
        <dbReference type="ARBA" id="ARBA00023186"/>
    </source>
</evidence>
<evidence type="ECO:0000256" key="3">
    <source>
        <dbReference type="ARBA" id="ARBA00022741"/>
    </source>
</evidence>
<comment type="function">
    <text evidence="1">Molecular chaperone; assists the folding of proteins upon ATP hydrolysis.</text>
</comment>
<dbReference type="InterPro" id="IPR027409">
    <property type="entry name" value="GroEL-like_apical_dom_sf"/>
</dbReference>
<name>A0A059EYM2_9MICR</name>
<organism evidence="6 7">
    <name type="scientific">Anncaliia algerae PRA339</name>
    <dbReference type="NCBI Taxonomy" id="1288291"/>
    <lineage>
        <taxon>Eukaryota</taxon>
        <taxon>Fungi</taxon>
        <taxon>Fungi incertae sedis</taxon>
        <taxon>Microsporidia</taxon>
        <taxon>Tubulinosematoidea</taxon>
        <taxon>Tubulinosematidae</taxon>
        <taxon>Anncaliia</taxon>
    </lineage>
</organism>
<dbReference type="VEuPathDB" id="MicrosporidiaDB:H312_02789"/>
<dbReference type="Gene3D" id="3.30.260.10">
    <property type="entry name" value="TCP-1-like chaperonin intermediate domain"/>
    <property type="match status" value="1"/>
</dbReference>
<dbReference type="AlphaFoldDB" id="A0A059EYM2"/>
<keyword evidence="5" id="KW-0143">Chaperone</keyword>
<dbReference type="PANTHER" id="PTHR11353">
    <property type="entry name" value="CHAPERONIN"/>
    <property type="match status" value="1"/>
</dbReference>
<evidence type="ECO:0000256" key="4">
    <source>
        <dbReference type="ARBA" id="ARBA00022840"/>
    </source>
</evidence>
<dbReference type="OrthoDB" id="2194232at2759"/>
<keyword evidence="4" id="KW-0067">ATP-binding</keyword>